<dbReference type="OrthoDB" id="9787283at2"/>
<keyword evidence="1" id="KW-1003">Cell membrane</keyword>
<gene>
    <name evidence="7" type="ORF">CF651_15685</name>
</gene>
<proteinExistence type="predicted"/>
<dbReference type="InterPro" id="IPR006059">
    <property type="entry name" value="SBP"/>
</dbReference>
<keyword evidence="8" id="KW-1185">Reference proteome</keyword>
<dbReference type="PANTHER" id="PTHR43649:SF33">
    <property type="entry name" value="POLYGALACTURONAN_RHAMNOGALACTURONAN-BINDING PROTEIN YTCQ"/>
    <property type="match status" value="1"/>
</dbReference>
<evidence type="ECO:0000256" key="2">
    <source>
        <dbReference type="ARBA" id="ARBA00022729"/>
    </source>
</evidence>
<dbReference type="PANTHER" id="PTHR43649">
    <property type="entry name" value="ARABINOSE-BINDING PROTEIN-RELATED"/>
    <property type="match status" value="1"/>
</dbReference>
<dbReference type="Gene3D" id="3.40.190.10">
    <property type="entry name" value="Periplasmic binding protein-like II"/>
    <property type="match status" value="2"/>
</dbReference>
<evidence type="ECO:0000313" key="8">
    <source>
        <dbReference type="Proteomes" id="UP000215509"/>
    </source>
</evidence>
<dbReference type="AlphaFoldDB" id="A0A229UPM9"/>
<keyword evidence="3" id="KW-0472">Membrane</keyword>
<dbReference type="RefSeq" id="WP_094015807.1">
    <property type="nucleotide sequence ID" value="NZ_NMQW01000022.1"/>
</dbReference>
<feature type="chain" id="PRO_5012691960" description="ABC transporter substrate-binding protein" evidence="6">
    <location>
        <begin position="32"/>
        <end position="542"/>
    </location>
</feature>
<evidence type="ECO:0000256" key="1">
    <source>
        <dbReference type="ARBA" id="ARBA00022475"/>
    </source>
</evidence>
<feature type="signal peptide" evidence="6">
    <location>
        <begin position="1"/>
        <end position="31"/>
    </location>
</feature>
<evidence type="ECO:0000256" key="5">
    <source>
        <dbReference type="ARBA" id="ARBA00023288"/>
    </source>
</evidence>
<evidence type="ECO:0000313" key="7">
    <source>
        <dbReference type="EMBL" id="OXM85446.1"/>
    </source>
</evidence>
<evidence type="ECO:0008006" key="9">
    <source>
        <dbReference type="Google" id="ProtNLM"/>
    </source>
</evidence>
<keyword evidence="2 6" id="KW-0732">Signal</keyword>
<dbReference type="EMBL" id="NMQW01000022">
    <property type="protein sequence ID" value="OXM85446.1"/>
    <property type="molecule type" value="Genomic_DNA"/>
</dbReference>
<evidence type="ECO:0000256" key="6">
    <source>
        <dbReference type="SAM" id="SignalP"/>
    </source>
</evidence>
<dbReference type="PROSITE" id="PS51257">
    <property type="entry name" value="PROKAR_LIPOPROTEIN"/>
    <property type="match status" value="1"/>
</dbReference>
<keyword evidence="5" id="KW-0449">Lipoprotein</keyword>
<evidence type="ECO:0000256" key="3">
    <source>
        <dbReference type="ARBA" id="ARBA00023136"/>
    </source>
</evidence>
<dbReference type="Pfam" id="PF01547">
    <property type="entry name" value="SBP_bac_1"/>
    <property type="match status" value="1"/>
</dbReference>
<dbReference type="Proteomes" id="UP000215509">
    <property type="component" value="Unassembled WGS sequence"/>
</dbReference>
<dbReference type="SUPFAM" id="SSF53850">
    <property type="entry name" value="Periplasmic binding protein-like II"/>
    <property type="match status" value="1"/>
</dbReference>
<organism evidence="7 8">
    <name type="scientific">Paenibacillus rigui</name>
    <dbReference type="NCBI Taxonomy" id="554312"/>
    <lineage>
        <taxon>Bacteria</taxon>
        <taxon>Bacillati</taxon>
        <taxon>Bacillota</taxon>
        <taxon>Bacilli</taxon>
        <taxon>Bacillales</taxon>
        <taxon>Paenibacillaceae</taxon>
        <taxon>Paenibacillus</taxon>
    </lineage>
</organism>
<reference evidence="7 8" key="1">
    <citation type="submission" date="2017-07" db="EMBL/GenBank/DDBJ databases">
        <title>Genome sequencing and assembly of Paenibacillus rigui.</title>
        <authorList>
            <person name="Mayilraj S."/>
        </authorList>
    </citation>
    <scope>NUCLEOTIDE SEQUENCE [LARGE SCALE GENOMIC DNA]</scope>
    <source>
        <strain evidence="7 8">JCM 16352</strain>
    </source>
</reference>
<name>A0A229UPM9_9BACL</name>
<sequence length="542" mass="60648">MTKTWSRFAAVSLTGIALTVGLAACSGGKEAASTGNSGDQAAEGTRIAEKERTVKVVFPENANQPVKSNSPIQQEILKRTNVKLDFETVPNSNYNDKKKTLIATNNLPDIIQVDKTDLNDFGSTGVFLPLMDYMDKGLMPNFKKLWDANPDMVKLTVDGELYGFPAVARNELKNGFGPVIREDLLKKHQLQAPKNFDELLTVLAKLKELYPDSKPWTVRNGTPQLLSTTAYMLGSGVNGTKGNGMYFDKDVDGGKYVYGPATPAFKNVLSYFNKAYSMGVLDPDYAITTQQQWTEKLTSGKSFFFMDNSGFSLNYTRDLRKTQSDGKFQVLPIPEYAPGKARANYYATVFSGKTFAISARSKNPEQLVKLLDWMYSEEASNLMNFGIEGVHYTKDEKGQPKYKEDYVAKFKTATPTPYYALYSDLGCCQLSFTPYYTNTMSQTQIEKMTGNWDAINDEYWGIVAKDPAYNEPVMDPPLTKEEAARVKELNVTINTMLDQEYDKFIMGVKKIDEYDAVIQKARTMGAGELEKIYSNALARMKK</sequence>
<keyword evidence="4" id="KW-0564">Palmitate</keyword>
<accession>A0A229UPM9</accession>
<comment type="caution">
    <text evidence="7">The sequence shown here is derived from an EMBL/GenBank/DDBJ whole genome shotgun (WGS) entry which is preliminary data.</text>
</comment>
<evidence type="ECO:0000256" key="4">
    <source>
        <dbReference type="ARBA" id="ARBA00023139"/>
    </source>
</evidence>
<dbReference type="InterPro" id="IPR050490">
    <property type="entry name" value="Bact_solute-bd_prot1"/>
</dbReference>
<protein>
    <recommendedName>
        <fullName evidence="9">ABC transporter substrate-binding protein</fullName>
    </recommendedName>
</protein>